<name>A0A9N9TQX1_PHYSR</name>
<organism evidence="3 4">
    <name type="scientific">Phyllotreta striolata</name>
    <name type="common">Striped flea beetle</name>
    <name type="synonym">Crioceris striolata</name>
    <dbReference type="NCBI Taxonomy" id="444603"/>
    <lineage>
        <taxon>Eukaryota</taxon>
        <taxon>Metazoa</taxon>
        <taxon>Ecdysozoa</taxon>
        <taxon>Arthropoda</taxon>
        <taxon>Hexapoda</taxon>
        <taxon>Insecta</taxon>
        <taxon>Pterygota</taxon>
        <taxon>Neoptera</taxon>
        <taxon>Endopterygota</taxon>
        <taxon>Coleoptera</taxon>
        <taxon>Polyphaga</taxon>
        <taxon>Cucujiformia</taxon>
        <taxon>Chrysomeloidea</taxon>
        <taxon>Chrysomelidae</taxon>
        <taxon>Galerucinae</taxon>
        <taxon>Alticini</taxon>
        <taxon>Phyllotreta</taxon>
    </lineage>
</organism>
<accession>A0A9N9TQX1</accession>
<dbReference type="OrthoDB" id="1728874at2759"/>
<gene>
    <name evidence="3" type="ORF">PHYEVI_LOCUS7368</name>
</gene>
<protein>
    <recommendedName>
        <fullName evidence="5">Leucine-rich repeat-containing protein 57</fullName>
    </recommendedName>
</protein>
<dbReference type="Proteomes" id="UP001153712">
    <property type="component" value="Chromosome 4"/>
</dbReference>
<dbReference type="PANTHER" id="PTHR48051">
    <property type="match status" value="1"/>
</dbReference>
<evidence type="ECO:0000256" key="1">
    <source>
        <dbReference type="ARBA" id="ARBA00022614"/>
    </source>
</evidence>
<proteinExistence type="predicted"/>
<dbReference type="InterPro" id="IPR001611">
    <property type="entry name" value="Leu-rich_rpt"/>
</dbReference>
<dbReference type="FunFam" id="3.80.10.10:FF:000230">
    <property type="entry name" value="Leucine-rich repeat-containing protein 57"/>
    <property type="match status" value="1"/>
</dbReference>
<dbReference type="Gene3D" id="3.80.10.10">
    <property type="entry name" value="Ribonuclease Inhibitor"/>
    <property type="match status" value="2"/>
</dbReference>
<dbReference type="PROSITE" id="PS51450">
    <property type="entry name" value="LRR"/>
    <property type="match status" value="2"/>
</dbReference>
<keyword evidence="1" id="KW-0433">Leucine-rich repeat</keyword>
<dbReference type="EMBL" id="OU900097">
    <property type="protein sequence ID" value="CAG9861021.1"/>
    <property type="molecule type" value="Genomic_DNA"/>
</dbReference>
<evidence type="ECO:0000313" key="3">
    <source>
        <dbReference type="EMBL" id="CAG9861021.1"/>
    </source>
</evidence>
<evidence type="ECO:0000256" key="2">
    <source>
        <dbReference type="ARBA" id="ARBA00022737"/>
    </source>
</evidence>
<sequence>MQLTQLINSKFVETQVKILDYVVWFSLNSVFIRANVMGNSGLKQHIETAQKTGVLKVSQGKLNEFPPGFKQLEGCLRTLDISDNKFVVLPNEISRFMQLRHLNLSKNRLAKIPDCIGALTKLETFNAGQNNLVSLPRTISNLIHLKQVNLSSNHIKEFPLMFCGLKHLDVLDLSKNEITSVPAEVSSLNVTELNLNQNQIAQISGQIAECPRLKTLRLEENCLQLCAITPKMLGESKISNLSLEGNLFETKQLSDINGYDAYMERFTAVKKKLF</sequence>
<dbReference type="InterPro" id="IPR050216">
    <property type="entry name" value="LRR_domain-containing"/>
</dbReference>
<dbReference type="InterPro" id="IPR003591">
    <property type="entry name" value="Leu-rich_rpt_typical-subtyp"/>
</dbReference>
<dbReference type="Pfam" id="PF13855">
    <property type="entry name" value="LRR_8"/>
    <property type="match status" value="2"/>
</dbReference>
<reference evidence="3" key="1">
    <citation type="submission" date="2022-01" db="EMBL/GenBank/DDBJ databases">
        <authorList>
            <person name="King R."/>
        </authorList>
    </citation>
    <scope>NUCLEOTIDE SEQUENCE</scope>
</reference>
<evidence type="ECO:0000313" key="4">
    <source>
        <dbReference type="Proteomes" id="UP001153712"/>
    </source>
</evidence>
<dbReference type="InterPro" id="IPR032675">
    <property type="entry name" value="LRR_dom_sf"/>
</dbReference>
<keyword evidence="2" id="KW-0677">Repeat</keyword>
<dbReference type="SUPFAM" id="SSF52058">
    <property type="entry name" value="L domain-like"/>
    <property type="match status" value="1"/>
</dbReference>
<dbReference type="GO" id="GO:0005737">
    <property type="term" value="C:cytoplasm"/>
    <property type="evidence" value="ECO:0007669"/>
    <property type="project" value="TreeGrafter"/>
</dbReference>
<dbReference type="SMART" id="SM00369">
    <property type="entry name" value="LRR_TYP"/>
    <property type="match status" value="5"/>
</dbReference>
<evidence type="ECO:0008006" key="5">
    <source>
        <dbReference type="Google" id="ProtNLM"/>
    </source>
</evidence>
<dbReference type="PANTHER" id="PTHR48051:SF1">
    <property type="entry name" value="RAS SUPPRESSOR PROTEIN 1"/>
    <property type="match status" value="1"/>
</dbReference>
<keyword evidence="4" id="KW-1185">Reference proteome</keyword>
<dbReference type="AlphaFoldDB" id="A0A9N9TQX1"/>